<sequence>MKEDYLIRIKGVQESEGEENEVELMTRGSFVQRGGSYYITYRETEATGYDGCTTTVKLDKAGTVSMLRFGPAPSQLVIEKGRRHICHYDTGHGAITMGIAADEIIADLSDRGGSLRFSYNLDINSSPFSKNTVNITVREA</sequence>
<dbReference type="Proteomes" id="UP000659630">
    <property type="component" value="Unassembled WGS sequence"/>
</dbReference>
<protein>
    <submittedName>
        <fullName evidence="1">DUF1934 domain-containing protein</fullName>
    </submittedName>
</protein>
<dbReference type="SUPFAM" id="SSF50814">
    <property type="entry name" value="Lipocalins"/>
    <property type="match status" value="1"/>
</dbReference>
<accession>A0A923I7R1</accession>
<dbReference type="EMBL" id="JACONZ010000003">
    <property type="protein sequence ID" value="MBC5581836.1"/>
    <property type="molecule type" value="Genomic_DNA"/>
</dbReference>
<dbReference type="Gene3D" id="2.40.128.20">
    <property type="match status" value="1"/>
</dbReference>
<comment type="caution">
    <text evidence="1">The sequence shown here is derived from an EMBL/GenBank/DDBJ whole genome shotgun (WGS) entry which is preliminary data.</text>
</comment>
<keyword evidence="2" id="KW-1185">Reference proteome</keyword>
<dbReference type="Pfam" id="PF09148">
    <property type="entry name" value="DUF1934"/>
    <property type="match status" value="1"/>
</dbReference>
<name>A0A923I7R1_9FIRM</name>
<evidence type="ECO:0000313" key="1">
    <source>
        <dbReference type="EMBL" id="MBC5581836.1"/>
    </source>
</evidence>
<dbReference type="InterPro" id="IPR015231">
    <property type="entry name" value="DUF1934"/>
</dbReference>
<reference evidence="1" key="1">
    <citation type="submission" date="2020-08" db="EMBL/GenBank/DDBJ databases">
        <title>Genome public.</title>
        <authorList>
            <person name="Liu C."/>
            <person name="Sun Q."/>
        </authorList>
    </citation>
    <scope>NUCLEOTIDE SEQUENCE</scope>
    <source>
        <strain evidence="1">BX8</strain>
    </source>
</reference>
<proteinExistence type="predicted"/>
<dbReference type="RefSeq" id="WP_186888195.1">
    <property type="nucleotide sequence ID" value="NZ_JACONZ010000003.1"/>
</dbReference>
<organism evidence="1 2">
    <name type="scientific">Anaerofilum hominis</name>
    <dbReference type="NCBI Taxonomy" id="2763016"/>
    <lineage>
        <taxon>Bacteria</taxon>
        <taxon>Bacillati</taxon>
        <taxon>Bacillota</taxon>
        <taxon>Clostridia</taxon>
        <taxon>Eubacteriales</taxon>
        <taxon>Oscillospiraceae</taxon>
        <taxon>Anaerofilum</taxon>
    </lineage>
</organism>
<gene>
    <name evidence="1" type="ORF">H8S23_09980</name>
</gene>
<dbReference type="AlphaFoldDB" id="A0A923I7R1"/>
<dbReference type="InterPro" id="IPR012674">
    <property type="entry name" value="Calycin"/>
</dbReference>
<evidence type="ECO:0000313" key="2">
    <source>
        <dbReference type="Proteomes" id="UP000659630"/>
    </source>
</evidence>